<evidence type="ECO:0000313" key="2">
    <source>
        <dbReference type="EMBL" id="KAF6237721.1"/>
    </source>
</evidence>
<sequence>MFLTAVTGPKYPEMTENQKERLKSTCPERHIPKGSLRGSIECQSQPSTETPTELGFIYREREKAGTTGRDTATIEQYKGVQGFVPAAGLSAHLTISHHQTSGSQLSQEKLAALSKPLDEADIAPVGLIRYNLDINQGALGPSQSCWIRHHSGTADKVKFSWAAGSV</sequence>
<organism evidence="2 3">
    <name type="scientific">Letharia columbiana</name>
    <dbReference type="NCBI Taxonomy" id="112416"/>
    <lineage>
        <taxon>Eukaryota</taxon>
        <taxon>Fungi</taxon>
        <taxon>Dikarya</taxon>
        <taxon>Ascomycota</taxon>
        <taxon>Pezizomycotina</taxon>
        <taxon>Lecanoromycetes</taxon>
        <taxon>OSLEUM clade</taxon>
        <taxon>Lecanoromycetidae</taxon>
        <taxon>Lecanorales</taxon>
        <taxon>Lecanorineae</taxon>
        <taxon>Parmeliaceae</taxon>
        <taxon>Letharia</taxon>
    </lineage>
</organism>
<feature type="compositionally biased region" description="Polar residues" evidence="1">
    <location>
        <begin position="41"/>
        <end position="50"/>
    </location>
</feature>
<keyword evidence="3" id="KW-1185">Reference proteome</keyword>
<accession>A0A8H6FZT0</accession>
<gene>
    <name evidence="2" type="ORF">HO173_003922</name>
</gene>
<evidence type="ECO:0000256" key="1">
    <source>
        <dbReference type="SAM" id="MobiDB-lite"/>
    </source>
</evidence>
<dbReference type="RefSeq" id="XP_037167039.1">
    <property type="nucleotide sequence ID" value="XM_037305846.1"/>
</dbReference>
<dbReference type="GeneID" id="59285587"/>
<dbReference type="EMBL" id="JACCJC010000012">
    <property type="protein sequence ID" value="KAF6237721.1"/>
    <property type="molecule type" value="Genomic_DNA"/>
</dbReference>
<dbReference type="Proteomes" id="UP000578531">
    <property type="component" value="Unassembled WGS sequence"/>
</dbReference>
<comment type="caution">
    <text evidence="2">The sequence shown here is derived from an EMBL/GenBank/DDBJ whole genome shotgun (WGS) entry which is preliminary data.</text>
</comment>
<feature type="region of interest" description="Disordered" evidence="1">
    <location>
        <begin position="29"/>
        <end position="50"/>
    </location>
</feature>
<evidence type="ECO:0000313" key="3">
    <source>
        <dbReference type="Proteomes" id="UP000578531"/>
    </source>
</evidence>
<dbReference type="AlphaFoldDB" id="A0A8H6FZT0"/>
<proteinExistence type="predicted"/>
<name>A0A8H6FZT0_9LECA</name>
<protein>
    <submittedName>
        <fullName evidence="2">Uncharacterized protein</fullName>
    </submittedName>
</protein>
<reference evidence="2 3" key="1">
    <citation type="journal article" date="2020" name="Genomics">
        <title>Complete, high-quality genomes from long-read metagenomic sequencing of two wolf lichen thalli reveals enigmatic genome architecture.</title>
        <authorList>
            <person name="McKenzie S.K."/>
            <person name="Walston R.F."/>
            <person name="Allen J.L."/>
        </authorList>
    </citation>
    <scope>NUCLEOTIDE SEQUENCE [LARGE SCALE GENOMIC DNA]</scope>
    <source>
        <strain evidence="2">WasteWater2</strain>
    </source>
</reference>